<dbReference type="OrthoDB" id="203862at2759"/>
<dbReference type="EMBL" id="CH940651">
    <property type="protein sequence ID" value="KRF82181.1"/>
    <property type="molecule type" value="Genomic_DNA"/>
</dbReference>
<dbReference type="InParanoid" id="A0A0Q9WP37"/>
<dbReference type="AlphaFoldDB" id="A0A0Q9WP37"/>
<proteinExistence type="predicted"/>
<sequence length="66" mass="7150">MVIIYSFPPASNRRPRKVGTPGDKVSVSGTAQSTKMPLITSEFKASRIYESFRALSTVPASSMVKS</sequence>
<organism evidence="1 2">
    <name type="scientific">Drosophila virilis</name>
    <name type="common">Fruit fly</name>
    <dbReference type="NCBI Taxonomy" id="7244"/>
    <lineage>
        <taxon>Eukaryota</taxon>
        <taxon>Metazoa</taxon>
        <taxon>Ecdysozoa</taxon>
        <taxon>Arthropoda</taxon>
        <taxon>Hexapoda</taxon>
        <taxon>Insecta</taxon>
        <taxon>Pterygota</taxon>
        <taxon>Neoptera</taxon>
        <taxon>Endopterygota</taxon>
        <taxon>Diptera</taxon>
        <taxon>Brachycera</taxon>
        <taxon>Muscomorpha</taxon>
        <taxon>Ephydroidea</taxon>
        <taxon>Drosophilidae</taxon>
        <taxon>Drosophila</taxon>
    </lineage>
</organism>
<evidence type="ECO:0000313" key="2">
    <source>
        <dbReference type="Proteomes" id="UP000008792"/>
    </source>
</evidence>
<gene>
    <name evidence="1" type="primary">Dvir\GJ26914</name>
    <name evidence="1" type="ORF">Dvir_GJ26914</name>
</gene>
<accession>A0A0Q9WP37</accession>
<reference evidence="1 2" key="1">
    <citation type="journal article" date="2007" name="Nature">
        <title>Evolution of genes and genomes on the Drosophila phylogeny.</title>
        <authorList>
            <consortium name="Drosophila 12 Genomes Consortium"/>
            <person name="Clark A.G."/>
            <person name="Eisen M.B."/>
            <person name="Smith D.R."/>
            <person name="Bergman C.M."/>
            <person name="Oliver B."/>
            <person name="Markow T.A."/>
            <person name="Kaufman T.C."/>
            <person name="Kellis M."/>
            <person name="Gelbart W."/>
            <person name="Iyer V.N."/>
            <person name="Pollard D.A."/>
            <person name="Sackton T.B."/>
            <person name="Larracuente A.M."/>
            <person name="Singh N.D."/>
            <person name="Abad J.P."/>
            <person name="Abt D.N."/>
            <person name="Adryan B."/>
            <person name="Aguade M."/>
            <person name="Akashi H."/>
            <person name="Anderson W.W."/>
            <person name="Aquadro C.F."/>
            <person name="Ardell D.H."/>
            <person name="Arguello R."/>
            <person name="Artieri C.G."/>
            <person name="Barbash D.A."/>
            <person name="Barker D."/>
            <person name="Barsanti P."/>
            <person name="Batterham P."/>
            <person name="Batzoglou S."/>
            <person name="Begun D."/>
            <person name="Bhutkar A."/>
            <person name="Blanco E."/>
            <person name="Bosak S.A."/>
            <person name="Bradley R.K."/>
            <person name="Brand A.D."/>
            <person name="Brent M.R."/>
            <person name="Brooks A.N."/>
            <person name="Brown R.H."/>
            <person name="Butlin R.K."/>
            <person name="Caggese C."/>
            <person name="Calvi B.R."/>
            <person name="Bernardo de Carvalho A."/>
            <person name="Caspi A."/>
            <person name="Castrezana S."/>
            <person name="Celniker S.E."/>
            <person name="Chang J.L."/>
            <person name="Chapple C."/>
            <person name="Chatterji S."/>
            <person name="Chinwalla A."/>
            <person name="Civetta A."/>
            <person name="Clifton S.W."/>
            <person name="Comeron J.M."/>
            <person name="Costello J.C."/>
            <person name="Coyne J.A."/>
            <person name="Daub J."/>
            <person name="David R.G."/>
            <person name="Delcher A.L."/>
            <person name="Delehaunty K."/>
            <person name="Do C.B."/>
            <person name="Ebling H."/>
            <person name="Edwards K."/>
            <person name="Eickbush T."/>
            <person name="Evans J.D."/>
            <person name="Filipski A."/>
            <person name="Findeiss S."/>
            <person name="Freyhult E."/>
            <person name="Fulton L."/>
            <person name="Fulton R."/>
            <person name="Garcia A.C."/>
            <person name="Gardiner A."/>
            <person name="Garfield D.A."/>
            <person name="Garvin B.E."/>
            <person name="Gibson G."/>
            <person name="Gilbert D."/>
            <person name="Gnerre S."/>
            <person name="Godfrey J."/>
            <person name="Good R."/>
            <person name="Gotea V."/>
            <person name="Gravely B."/>
            <person name="Greenberg A.J."/>
            <person name="Griffiths-Jones S."/>
            <person name="Gross S."/>
            <person name="Guigo R."/>
            <person name="Gustafson E.A."/>
            <person name="Haerty W."/>
            <person name="Hahn M.W."/>
            <person name="Halligan D.L."/>
            <person name="Halpern A.L."/>
            <person name="Halter G.M."/>
            <person name="Han M.V."/>
            <person name="Heger A."/>
            <person name="Hillier L."/>
            <person name="Hinrichs A.S."/>
            <person name="Holmes I."/>
            <person name="Hoskins R.A."/>
            <person name="Hubisz M.J."/>
            <person name="Hultmark D."/>
            <person name="Huntley M.A."/>
            <person name="Jaffe D.B."/>
            <person name="Jagadeeshan S."/>
            <person name="Jeck W.R."/>
            <person name="Johnson J."/>
            <person name="Jones C.D."/>
            <person name="Jordan W.C."/>
            <person name="Karpen G.H."/>
            <person name="Kataoka E."/>
            <person name="Keightley P.D."/>
            <person name="Kheradpour P."/>
            <person name="Kirkness E.F."/>
            <person name="Koerich L.B."/>
            <person name="Kristiansen K."/>
            <person name="Kudrna D."/>
            <person name="Kulathinal R.J."/>
            <person name="Kumar S."/>
            <person name="Kwok R."/>
            <person name="Lander E."/>
            <person name="Langley C.H."/>
            <person name="Lapoint R."/>
            <person name="Lazzaro B.P."/>
            <person name="Lee S.J."/>
            <person name="Levesque L."/>
            <person name="Li R."/>
            <person name="Lin C.F."/>
            <person name="Lin M.F."/>
            <person name="Lindblad-Toh K."/>
            <person name="Llopart A."/>
            <person name="Long M."/>
            <person name="Low L."/>
            <person name="Lozovsky E."/>
            <person name="Lu J."/>
            <person name="Luo M."/>
            <person name="Machado C.A."/>
            <person name="Makalowski W."/>
            <person name="Marzo M."/>
            <person name="Matsuda M."/>
            <person name="Matzkin L."/>
            <person name="McAllister B."/>
            <person name="McBride C.S."/>
            <person name="McKernan B."/>
            <person name="McKernan K."/>
            <person name="Mendez-Lago M."/>
            <person name="Minx P."/>
            <person name="Mollenhauer M.U."/>
            <person name="Montooth K."/>
            <person name="Mount S.M."/>
            <person name="Mu X."/>
            <person name="Myers E."/>
            <person name="Negre B."/>
            <person name="Newfeld S."/>
            <person name="Nielsen R."/>
            <person name="Noor M.A."/>
            <person name="O'Grady P."/>
            <person name="Pachter L."/>
            <person name="Papaceit M."/>
            <person name="Parisi M.J."/>
            <person name="Parisi M."/>
            <person name="Parts L."/>
            <person name="Pedersen J.S."/>
            <person name="Pesole G."/>
            <person name="Phillippy A.M."/>
            <person name="Ponting C.P."/>
            <person name="Pop M."/>
            <person name="Porcelli D."/>
            <person name="Powell J.R."/>
            <person name="Prohaska S."/>
            <person name="Pruitt K."/>
            <person name="Puig M."/>
            <person name="Quesneville H."/>
            <person name="Ram K.R."/>
            <person name="Rand D."/>
            <person name="Rasmussen M.D."/>
            <person name="Reed L.K."/>
            <person name="Reenan R."/>
            <person name="Reily A."/>
            <person name="Remington K.A."/>
            <person name="Rieger T.T."/>
            <person name="Ritchie M.G."/>
            <person name="Robin C."/>
            <person name="Rogers Y.H."/>
            <person name="Rohde C."/>
            <person name="Rozas J."/>
            <person name="Rubenfield M.J."/>
            <person name="Ruiz A."/>
            <person name="Russo S."/>
            <person name="Salzberg S.L."/>
            <person name="Sanchez-Gracia A."/>
            <person name="Saranga D.J."/>
            <person name="Sato H."/>
            <person name="Schaeffer S.W."/>
            <person name="Schatz M.C."/>
            <person name="Schlenke T."/>
            <person name="Schwartz R."/>
            <person name="Segarra C."/>
            <person name="Singh R.S."/>
            <person name="Sirot L."/>
            <person name="Sirota M."/>
            <person name="Sisneros N.B."/>
            <person name="Smith C.D."/>
            <person name="Smith T.F."/>
            <person name="Spieth J."/>
            <person name="Stage D.E."/>
            <person name="Stark A."/>
            <person name="Stephan W."/>
            <person name="Strausberg R.L."/>
            <person name="Strempel S."/>
            <person name="Sturgill D."/>
            <person name="Sutton G."/>
            <person name="Sutton G.G."/>
            <person name="Tao W."/>
            <person name="Teichmann S."/>
            <person name="Tobari Y.N."/>
            <person name="Tomimura Y."/>
            <person name="Tsolas J.M."/>
            <person name="Valente V.L."/>
            <person name="Venter E."/>
            <person name="Venter J.C."/>
            <person name="Vicario S."/>
            <person name="Vieira F.G."/>
            <person name="Vilella A.J."/>
            <person name="Villasante A."/>
            <person name="Walenz B."/>
            <person name="Wang J."/>
            <person name="Wasserman M."/>
            <person name="Watts T."/>
            <person name="Wilson D."/>
            <person name="Wilson R.K."/>
            <person name="Wing R.A."/>
            <person name="Wolfner M.F."/>
            <person name="Wong A."/>
            <person name="Wong G.K."/>
            <person name="Wu C.I."/>
            <person name="Wu G."/>
            <person name="Yamamoto D."/>
            <person name="Yang H.P."/>
            <person name="Yang S.P."/>
            <person name="Yorke J.A."/>
            <person name="Yoshida K."/>
            <person name="Zdobnov E."/>
            <person name="Zhang P."/>
            <person name="Zhang Y."/>
            <person name="Zimin A.V."/>
            <person name="Baldwin J."/>
            <person name="Abdouelleil A."/>
            <person name="Abdulkadir J."/>
            <person name="Abebe A."/>
            <person name="Abera B."/>
            <person name="Abreu J."/>
            <person name="Acer S.C."/>
            <person name="Aftuck L."/>
            <person name="Alexander A."/>
            <person name="An P."/>
            <person name="Anderson E."/>
            <person name="Anderson S."/>
            <person name="Arachi H."/>
            <person name="Azer M."/>
            <person name="Bachantsang P."/>
            <person name="Barry A."/>
            <person name="Bayul T."/>
            <person name="Berlin A."/>
            <person name="Bessette D."/>
            <person name="Bloom T."/>
            <person name="Blye J."/>
            <person name="Boguslavskiy L."/>
            <person name="Bonnet C."/>
            <person name="Boukhgalter B."/>
            <person name="Bourzgui I."/>
            <person name="Brown A."/>
            <person name="Cahill P."/>
            <person name="Channer S."/>
            <person name="Cheshatsang Y."/>
            <person name="Chuda L."/>
            <person name="Citroen M."/>
            <person name="Collymore A."/>
            <person name="Cooke P."/>
            <person name="Costello M."/>
            <person name="D'Aco K."/>
            <person name="Daza R."/>
            <person name="De Haan G."/>
            <person name="DeGray S."/>
            <person name="DeMaso C."/>
            <person name="Dhargay N."/>
            <person name="Dooley K."/>
            <person name="Dooley E."/>
            <person name="Doricent M."/>
            <person name="Dorje P."/>
            <person name="Dorjee K."/>
            <person name="Dupes A."/>
            <person name="Elong R."/>
            <person name="Falk J."/>
            <person name="Farina A."/>
            <person name="Faro S."/>
            <person name="Ferguson D."/>
            <person name="Fisher S."/>
            <person name="Foley C.D."/>
            <person name="Franke A."/>
            <person name="Friedrich D."/>
            <person name="Gadbois L."/>
            <person name="Gearin G."/>
            <person name="Gearin C.R."/>
            <person name="Giannoukos G."/>
            <person name="Goode T."/>
            <person name="Graham J."/>
            <person name="Grandbois E."/>
            <person name="Grewal S."/>
            <person name="Gyaltsen K."/>
            <person name="Hafez N."/>
            <person name="Hagos B."/>
            <person name="Hall J."/>
            <person name="Henson C."/>
            <person name="Hollinger A."/>
            <person name="Honan T."/>
            <person name="Huard M.D."/>
            <person name="Hughes L."/>
            <person name="Hurhula B."/>
            <person name="Husby M.E."/>
            <person name="Kamat A."/>
            <person name="Kanga B."/>
            <person name="Kashin S."/>
            <person name="Khazanovich D."/>
            <person name="Kisner P."/>
            <person name="Lance K."/>
            <person name="Lara M."/>
            <person name="Lee W."/>
            <person name="Lennon N."/>
            <person name="Letendre F."/>
            <person name="LeVine R."/>
            <person name="Lipovsky A."/>
            <person name="Liu X."/>
            <person name="Liu J."/>
            <person name="Liu S."/>
            <person name="Lokyitsang T."/>
            <person name="Lokyitsang Y."/>
            <person name="Lubonja R."/>
            <person name="Lui A."/>
            <person name="MacDonald P."/>
            <person name="Magnisalis V."/>
            <person name="Maru K."/>
            <person name="Matthews C."/>
            <person name="McCusker W."/>
            <person name="McDonough S."/>
            <person name="Mehta T."/>
            <person name="Meldrim J."/>
            <person name="Meneus L."/>
            <person name="Mihai O."/>
            <person name="Mihalev A."/>
            <person name="Mihova T."/>
            <person name="Mittelman R."/>
            <person name="Mlenga V."/>
            <person name="Montmayeur A."/>
            <person name="Mulrain L."/>
            <person name="Navidi A."/>
            <person name="Naylor J."/>
            <person name="Negash T."/>
            <person name="Nguyen T."/>
            <person name="Nguyen N."/>
            <person name="Nicol R."/>
            <person name="Norbu C."/>
            <person name="Norbu N."/>
            <person name="Novod N."/>
            <person name="O'Neill B."/>
            <person name="Osman S."/>
            <person name="Markiewicz E."/>
            <person name="Oyono O.L."/>
            <person name="Patti C."/>
            <person name="Phunkhang P."/>
            <person name="Pierre F."/>
            <person name="Priest M."/>
            <person name="Raghuraman S."/>
            <person name="Rege F."/>
            <person name="Reyes R."/>
            <person name="Rise C."/>
            <person name="Rogov P."/>
            <person name="Ross K."/>
            <person name="Ryan E."/>
            <person name="Settipalli S."/>
            <person name="Shea T."/>
            <person name="Sherpa N."/>
            <person name="Shi L."/>
            <person name="Shih D."/>
            <person name="Sparrow T."/>
            <person name="Spaulding J."/>
            <person name="Stalker J."/>
            <person name="Stange-Thomann N."/>
            <person name="Stavropoulos S."/>
            <person name="Stone C."/>
            <person name="Strader C."/>
            <person name="Tesfaye S."/>
            <person name="Thomson T."/>
            <person name="Thoulutsang Y."/>
            <person name="Thoulutsang D."/>
            <person name="Topham K."/>
            <person name="Topping I."/>
            <person name="Tsamla T."/>
            <person name="Vassiliev H."/>
            <person name="Vo A."/>
            <person name="Wangchuk T."/>
            <person name="Wangdi T."/>
            <person name="Weiand M."/>
            <person name="Wilkinson J."/>
            <person name="Wilson A."/>
            <person name="Yadav S."/>
            <person name="Young G."/>
            <person name="Yu Q."/>
            <person name="Zembek L."/>
            <person name="Zhong D."/>
            <person name="Zimmer A."/>
            <person name="Zwirko Z."/>
            <person name="Jaffe D.B."/>
            <person name="Alvarez P."/>
            <person name="Brockman W."/>
            <person name="Butler J."/>
            <person name="Chin C."/>
            <person name="Gnerre S."/>
            <person name="Grabherr M."/>
            <person name="Kleber M."/>
            <person name="Mauceli E."/>
            <person name="MacCallum I."/>
        </authorList>
    </citation>
    <scope>NUCLEOTIDE SEQUENCE [LARGE SCALE GENOMIC DNA]</scope>
    <source>
        <strain evidence="2">Tucson 15010-1051.87</strain>
    </source>
</reference>
<evidence type="ECO:0000313" key="1">
    <source>
        <dbReference type="EMBL" id="KRF82181.1"/>
    </source>
</evidence>
<dbReference type="Proteomes" id="UP000008792">
    <property type="component" value="Unassembled WGS sequence"/>
</dbReference>
<keyword evidence="2" id="KW-1185">Reference proteome</keyword>
<protein>
    <submittedName>
        <fullName evidence="1">Uncharacterized protein</fullName>
    </submittedName>
</protein>
<name>A0A0Q9WP37_DROVI</name>